<feature type="domain" description="DUF11" evidence="6">
    <location>
        <begin position="1091"/>
        <end position="1212"/>
    </location>
</feature>
<gene>
    <name evidence="8" type="ORF">IU514_13135</name>
</gene>
<dbReference type="Gene3D" id="2.60.40.2030">
    <property type="match status" value="1"/>
</dbReference>
<evidence type="ECO:0000259" key="7">
    <source>
        <dbReference type="Pfam" id="PF03160"/>
    </source>
</evidence>
<feature type="domain" description="DUF11" evidence="6">
    <location>
        <begin position="960"/>
        <end position="1083"/>
    </location>
</feature>
<evidence type="ECO:0000256" key="4">
    <source>
        <dbReference type="SAM" id="MobiDB-lite"/>
    </source>
</evidence>
<feature type="chain" id="PRO_5047328371" evidence="5">
    <location>
        <begin position="24"/>
        <end position="1222"/>
    </location>
</feature>
<organism evidence="8 9">
    <name type="scientific">Lysobacter niastensis</name>
    <dbReference type="NCBI Taxonomy" id="380629"/>
    <lineage>
        <taxon>Bacteria</taxon>
        <taxon>Pseudomonadati</taxon>
        <taxon>Pseudomonadota</taxon>
        <taxon>Gammaproteobacteria</taxon>
        <taxon>Lysobacterales</taxon>
        <taxon>Lysobacteraceae</taxon>
        <taxon>Lysobacter</taxon>
    </lineage>
</organism>
<evidence type="ECO:0000259" key="6">
    <source>
        <dbReference type="Pfam" id="PF01345"/>
    </source>
</evidence>
<dbReference type="SUPFAM" id="SSF56219">
    <property type="entry name" value="DNase I-like"/>
    <property type="match status" value="1"/>
</dbReference>
<dbReference type="Pfam" id="PF01345">
    <property type="entry name" value="DUF11"/>
    <property type="match status" value="2"/>
</dbReference>
<dbReference type="InterPro" id="IPR036691">
    <property type="entry name" value="Endo/exonu/phosph_ase_sf"/>
</dbReference>
<reference evidence="8 9" key="1">
    <citation type="submission" date="2020-11" db="EMBL/GenBank/DDBJ databases">
        <title>Draft Genome Sequence and Secondary Metabolite Biosynthetic Potential of the Lysobacter niastensis Type strain DSM 18481.</title>
        <authorList>
            <person name="Turrini P."/>
            <person name="Artuso I."/>
            <person name="Tescari M."/>
            <person name="Lugli G.A."/>
            <person name="Frangipani E."/>
            <person name="Ventura M."/>
            <person name="Visca P."/>
        </authorList>
    </citation>
    <scope>NUCLEOTIDE SEQUENCE [LARGE SCALE GENOMIC DNA]</scope>
    <source>
        <strain evidence="8 9">DSM 18481</strain>
    </source>
</reference>
<dbReference type="InterPro" id="IPR001434">
    <property type="entry name" value="OmcB-like_DUF11"/>
</dbReference>
<protein>
    <submittedName>
        <fullName evidence="8">Nuclease</fullName>
    </submittedName>
</protein>
<keyword evidence="1 5" id="KW-0732">Signal</keyword>
<dbReference type="EMBL" id="JADLZT010000007">
    <property type="protein sequence ID" value="MBF6024970.1"/>
    <property type="molecule type" value="Genomic_DNA"/>
</dbReference>
<evidence type="ECO:0000313" key="9">
    <source>
        <dbReference type="Proteomes" id="UP001429984"/>
    </source>
</evidence>
<proteinExistence type="predicted"/>
<accession>A0ABS0B7H1</accession>
<keyword evidence="2" id="KW-0677">Repeat</keyword>
<keyword evidence="9" id="KW-1185">Reference proteome</keyword>
<dbReference type="Pfam" id="PF03160">
    <property type="entry name" value="Calx-beta"/>
    <property type="match status" value="1"/>
</dbReference>
<feature type="signal peptide" evidence="5">
    <location>
        <begin position="1"/>
        <end position="23"/>
    </location>
</feature>
<name>A0ABS0B7H1_9GAMM</name>
<keyword evidence="3" id="KW-0106">Calcium</keyword>
<dbReference type="InterPro" id="IPR038081">
    <property type="entry name" value="CalX-like_sf"/>
</dbReference>
<dbReference type="RefSeq" id="WP_194931584.1">
    <property type="nucleotide sequence ID" value="NZ_JADLZT010000007.1"/>
</dbReference>
<dbReference type="InterPro" id="IPR003644">
    <property type="entry name" value="Calx_beta"/>
</dbReference>
<evidence type="ECO:0000313" key="8">
    <source>
        <dbReference type="EMBL" id="MBF6024970.1"/>
    </source>
</evidence>
<dbReference type="CDD" id="cd04486">
    <property type="entry name" value="YhcR_OBF_like"/>
    <property type="match status" value="1"/>
</dbReference>
<dbReference type="Proteomes" id="UP001429984">
    <property type="component" value="Unassembled WGS sequence"/>
</dbReference>
<feature type="region of interest" description="Disordered" evidence="4">
    <location>
        <begin position="1199"/>
        <end position="1222"/>
    </location>
</feature>
<dbReference type="PANTHER" id="PTHR42834">
    <property type="entry name" value="ENDONUCLEASE/EXONUCLEASE/PHOSPHATASE FAMILY PROTEIN (AFU_ORTHOLOGUE AFUA_3G09210)"/>
    <property type="match status" value="1"/>
</dbReference>
<dbReference type="PANTHER" id="PTHR42834:SF1">
    <property type="entry name" value="ENDONUCLEASE_EXONUCLEASE_PHOSPHATASE FAMILY PROTEIN (AFU_ORTHOLOGUE AFUA_3G09210)"/>
    <property type="match status" value="1"/>
</dbReference>
<evidence type="ECO:0000256" key="5">
    <source>
        <dbReference type="SAM" id="SignalP"/>
    </source>
</evidence>
<dbReference type="Gene3D" id="3.60.10.10">
    <property type="entry name" value="Endonuclease/exonuclease/phosphatase"/>
    <property type="match status" value="1"/>
</dbReference>
<comment type="caution">
    <text evidence="8">The sequence shown here is derived from an EMBL/GenBank/DDBJ whole genome shotgun (WGS) entry which is preliminary data.</text>
</comment>
<dbReference type="SUPFAM" id="SSF141072">
    <property type="entry name" value="CalX-like"/>
    <property type="match status" value="1"/>
</dbReference>
<evidence type="ECO:0000256" key="1">
    <source>
        <dbReference type="ARBA" id="ARBA00022729"/>
    </source>
</evidence>
<evidence type="ECO:0000256" key="2">
    <source>
        <dbReference type="ARBA" id="ARBA00022737"/>
    </source>
</evidence>
<feature type="domain" description="Calx-beta" evidence="7">
    <location>
        <begin position="266"/>
        <end position="333"/>
    </location>
</feature>
<evidence type="ECO:0000256" key="3">
    <source>
        <dbReference type="ARBA" id="ARBA00022837"/>
    </source>
</evidence>
<sequence>MKPVLRHAALAAFLLSGTEAAHAQACISLNAVDTGAVENFDTLAISGTANALALPGWQLIESGGGTRDNELYAADTGSGNTGDTISYGSSGSSERALGALRSGTLVPIFGACYVNNTGAPISALDIAFAGEQWRTGTISRSDRLDFQYSVDAISLVSGTWIDADALDFASTPRAVTGALNGNAAENRTALAASIGQLSIPAGGTVWIRWTDLDASGADDGLAIDDVQLTARGAGGGLPVLTIDDASVAEGDDGVTSLHYTLSLSRPAGTGGVSVRVITADGTASSGSDFDALDTTVFIAEGQSQADLFVVVRGDTTPESDETLTVQLGEASGATVADALGAGTILNDDFVLTAIHEIQGAGATSPLSGELVTTTGIVTGRKSNGFFLQTGDGEADADPATSEGVFVFTGSTPSAAAAVGNRVRVRGLVVEFVPTQDPGQAPLTEIGGAPSVAALSTGHALPAAVPLDATFPSPTGSLEQLERLEGMRVTVPSFTVTAATGGTKSGNLEVNASATSNGVFHGVVTGIARPFREPGIQAPDAPPGGIGTPPIPRWDFNPELISVDSDALGGSAYTLNVSAGTVITGLTGPLDFGFRRYTLLRDPAAAIEVSALPLPRAARLPANDEFTVAGYNLERFFDTVNDPSVSETVLAPAAFERRLTKASLGIREYLHTPDIVAVVEMENLSTLQTLAARVGSDAVAAGQPDPQYAAYLQEGNDIGGIDVGFLVKNAQVAAGVARVEVVSVTQIGKDLQWQQPDGSPALLNDRPPLLLEAVVHYADGRRYPISVMAVHQRSLNDAELDDATGQRVRLKRQRQAEYLATVIDGMQKSSPQTRLVVLGDFNAFAFNDGLVDAMNVVTGTPTPDEQTVVPGDGADLLETDLVNLGELASPQERYSFVFDGNAQTLDHVLVNEELVLNTTVAEIDHARINADFPESDRNGALARLADHDPVVAYFAPRARADLAVTASAASETVRIGQPLRFAGAVANRGPDAATHPGIGFALDAALPSMTVTAPAGWSCDAPQIADGTTSVACNADSLANDATSGFTIEAIAPAALVNRTVNFAVAAQAQSLDPEAGNNQASTSLGITGQADLALSIAGPSKKLHYGSIEQFPVSLRNDGPDAAWQPVLTLRGDAPAANTVIDAPNGWTCTVNGDSARFEAACRLDGTLASGVTAGFSASIRIPARPNSTQYLTLQATATSATPDSDAGDNSAGYANRIVGVP</sequence>